<dbReference type="InterPro" id="IPR032675">
    <property type="entry name" value="LRR_dom_sf"/>
</dbReference>
<dbReference type="InterPro" id="IPR026906">
    <property type="entry name" value="LRR_5"/>
</dbReference>
<dbReference type="PANTHER" id="PTHR45661">
    <property type="entry name" value="SURFACE ANTIGEN"/>
    <property type="match status" value="1"/>
</dbReference>
<dbReference type="Pfam" id="PF13306">
    <property type="entry name" value="LRR_5"/>
    <property type="match status" value="4"/>
</dbReference>
<accession>A2EF71</accession>
<gene>
    <name evidence="1" type="ORF">TVAG_079390</name>
</gene>
<dbReference type="Gene3D" id="3.80.10.10">
    <property type="entry name" value="Ribonuclease Inhibitor"/>
    <property type="match status" value="3"/>
</dbReference>
<dbReference type="VEuPathDB" id="TrichDB:TVAG_079390"/>
<evidence type="ECO:0000313" key="1">
    <source>
        <dbReference type="EMBL" id="EAY08681.1"/>
    </source>
</evidence>
<dbReference type="KEGG" id="tva:4766586"/>
<dbReference type="RefSeq" id="XP_001320904.1">
    <property type="nucleotide sequence ID" value="XM_001320869.1"/>
</dbReference>
<keyword evidence="2" id="KW-1185">Reference proteome</keyword>
<dbReference type="OrthoDB" id="2015831at2759"/>
<dbReference type="SMR" id="A2EF71"/>
<reference evidence="1" key="1">
    <citation type="submission" date="2006-10" db="EMBL/GenBank/DDBJ databases">
        <authorList>
            <person name="Amadeo P."/>
            <person name="Zhao Q."/>
            <person name="Wortman J."/>
            <person name="Fraser-Liggett C."/>
            <person name="Carlton J."/>
        </authorList>
    </citation>
    <scope>NUCLEOTIDE SEQUENCE</scope>
    <source>
        <strain evidence="1">G3</strain>
    </source>
</reference>
<organism evidence="1 2">
    <name type="scientific">Trichomonas vaginalis (strain ATCC PRA-98 / G3)</name>
    <dbReference type="NCBI Taxonomy" id="412133"/>
    <lineage>
        <taxon>Eukaryota</taxon>
        <taxon>Metamonada</taxon>
        <taxon>Parabasalia</taxon>
        <taxon>Trichomonadida</taxon>
        <taxon>Trichomonadidae</taxon>
        <taxon>Trichomonas</taxon>
    </lineage>
</organism>
<dbReference type="SUPFAM" id="SSF52058">
    <property type="entry name" value="L domain-like"/>
    <property type="match status" value="1"/>
</dbReference>
<proteinExistence type="predicted"/>
<dbReference type="VEuPathDB" id="TrichDB:TVAGG3_1030230"/>
<dbReference type="Proteomes" id="UP000001542">
    <property type="component" value="Unassembled WGS sequence"/>
</dbReference>
<dbReference type="InParanoid" id="A2EF71"/>
<name>A2EF71_TRIV3</name>
<reference evidence="1" key="2">
    <citation type="journal article" date="2007" name="Science">
        <title>Draft genome sequence of the sexually transmitted pathogen Trichomonas vaginalis.</title>
        <authorList>
            <person name="Carlton J.M."/>
            <person name="Hirt R.P."/>
            <person name="Silva J.C."/>
            <person name="Delcher A.L."/>
            <person name="Schatz M."/>
            <person name="Zhao Q."/>
            <person name="Wortman J.R."/>
            <person name="Bidwell S.L."/>
            <person name="Alsmark U.C.M."/>
            <person name="Besteiro S."/>
            <person name="Sicheritz-Ponten T."/>
            <person name="Noel C.J."/>
            <person name="Dacks J.B."/>
            <person name="Foster P.G."/>
            <person name="Simillion C."/>
            <person name="Van de Peer Y."/>
            <person name="Miranda-Saavedra D."/>
            <person name="Barton G.J."/>
            <person name="Westrop G.D."/>
            <person name="Mueller S."/>
            <person name="Dessi D."/>
            <person name="Fiori P.L."/>
            <person name="Ren Q."/>
            <person name="Paulsen I."/>
            <person name="Zhang H."/>
            <person name="Bastida-Corcuera F.D."/>
            <person name="Simoes-Barbosa A."/>
            <person name="Brown M.T."/>
            <person name="Hayes R.D."/>
            <person name="Mukherjee M."/>
            <person name="Okumura C.Y."/>
            <person name="Schneider R."/>
            <person name="Smith A.J."/>
            <person name="Vanacova S."/>
            <person name="Villalvazo M."/>
            <person name="Haas B.J."/>
            <person name="Pertea M."/>
            <person name="Feldblyum T.V."/>
            <person name="Utterback T.R."/>
            <person name="Shu C.L."/>
            <person name="Osoegawa K."/>
            <person name="de Jong P.J."/>
            <person name="Hrdy I."/>
            <person name="Horvathova L."/>
            <person name="Zubacova Z."/>
            <person name="Dolezal P."/>
            <person name="Malik S.B."/>
            <person name="Logsdon J.M. Jr."/>
            <person name="Henze K."/>
            <person name="Gupta A."/>
            <person name="Wang C.C."/>
            <person name="Dunne R.L."/>
            <person name="Upcroft J.A."/>
            <person name="Upcroft P."/>
            <person name="White O."/>
            <person name="Salzberg S.L."/>
            <person name="Tang P."/>
            <person name="Chiu C.-H."/>
            <person name="Lee Y.-S."/>
            <person name="Embley T.M."/>
            <person name="Coombs G.H."/>
            <person name="Mottram J.C."/>
            <person name="Tachezy J."/>
            <person name="Fraser-Liggett C.M."/>
            <person name="Johnson P.J."/>
        </authorList>
    </citation>
    <scope>NUCLEOTIDE SEQUENCE [LARGE SCALE GENOMIC DNA]</scope>
    <source>
        <strain evidence="1">G3</strain>
    </source>
</reference>
<dbReference type="AlphaFoldDB" id="A2EF71"/>
<dbReference type="OMA" id="KNITNAC"/>
<dbReference type="InterPro" id="IPR053139">
    <property type="entry name" value="Surface_bspA-like"/>
</dbReference>
<sequence>MAFYNCPNLLEMKIPETLTSVSTAVFFNCMKLKLDVSDNKHINYVDNMLFTNERKSLSDYFGDDPNTDLVIPDGLNLVGYSTFNAKKLRSISFNGASLIQIDRLAFYKCTLEKITLPSSLNSIGDQCFQGCPNLKTVEFPNNEVLTIIPKNCFSGCTQLRNIILPSSITTIRERAFGDCTNIGDIGLSGTQIQNIDIFAFVNSGITSCDSGKNLLTFNYGAFMNSKIQSLTVSTSSIPENCFYNCIYLTSITFNNNIASIEASAFEKCVSLREFVIPNSVTVIKSFAFRNCISLNKVSLSLNSVLSEIYGGTFINCPQLVSIKLNSEDRLYRFSNDALTNYEETKLITFIPSSPIDTYIVPMTMTSIGNYAFMSCSNLVRILFSGNNIQSIGRESFKDCTKLAFLFITSTSLSTIGDNAFDNTPYLRKCGAVRCDASKTDIFLQKNIPTISFRLDCKNEYVTCLQKSSYSISILLISPFILM</sequence>
<evidence type="ECO:0000313" key="2">
    <source>
        <dbReference type="Proteomes" id="UP000001542"/>
    </source>
</evidence>
<dbReference type="PANTHER" id="PTHR45661:SF3">
    <property type="entry name" value="IG-LIKE DOMAIN-CONTAINING PROTEIN"/>
    <property type="match status" value="1"/>
</dbReference>
<dbReference type="EMBL" id="DS113373">
    <property type="protein sequence ID" value="EAY08681.1"/>
    <property type="molecule type" value="Genomic_DNA"/>
</dbReference>
<protein>
    <submittedName>
        <fullName evidence="1">Surface antigen BspA-like</fullName>
    </submittedName>
</protein>
<dbReference type="STRING" id="5722.A2EF71"/>